<evidence type="ECO:0000313" key="2">
    <source>
        <dbReference type="EMBL" id="KUJ06150.1"/>
    </source>
</evidence>
<accession>A0A132B196</accession>
<dbReference type="InParanoid" id="A0A132B196"/>
<organism evidence="2 3">
    <name type="scientific">Mollisia scopiformis</name>
    <name type="common">Conifer needle endophyte fungus</name>
    <name type="synonym">Phialocephala scopiformis</name>
    <dbReference type="NCBI Taxonomy" id="149040"/>
    <lineage>
        <taxon>Eukaryota</taxon>
        <taxon>Fungi</taxon>
        <taxon>Dikarya</taxon>
        <taxon>Ascomycota</taxon>
        <taxon>Pezizomycotina</taxon>
        <taxon>Leotiomycetes</taxon>
        <taxon>Helotiales</taxon>
        <taxon>Mollisiaceae</taxon>
        <taxon>Mollisia</taxon>
    </lineage>
</organism>
<feature type="region of interest" description="Disordered" evidence="1">
    <location>
        <begin position="174"/>
        <end position="206"/>
    </location>
</feature>
<proteinExistence type="predicted"/>
<feature type="compositionally biased region" description="Basic and acidic residues" evidence="1">
    <location>
        <begin position="340"/>
        <end position="355"/>
    </location>
</feature>
<feature type="region of interest" description="Disordered" evidence="1">
    <location>
        <begin position="262"/>
        <end position="285"/>
    </location>
</feature>
<protein>
    <submittedName>
        <fullName evidence="2">Uncharacterized protein</fullName>
    </submittedName>
</protein>
<feature type="compositionally biased region" description="Low complexity" evidence="1">
    <location>
        <begin position="182"/>
        <end position="199"/>
    </location>
</feature>
<gene>
    <name evidence="2" type="ORF">LY89DRAFT_744085</name>
</gene>
<dbReference type="EMBL" id="KQ947458">
    <property type="protein sequence ID" value="KUJ06150.1"/>
    <property type="molecule type" value="Genomic_DNA"/>
</dbReference>
<keyword evidence="3" id="KW-1185">Reference proteome</keyword>
<dbReference type="OrthoDB" id="5380548at2759"/>
<dbReference type="Proteomes" id="UP000070700">
    <property type="component" value="Unassembled WGS sequence"/>
</dbReference>
<feature type="compositionally biased region" description="Basic and acidic residues" evidence="1">
    <location>
        <begin position="262"/>
        <end position="276"/>
    </location>
</feature>
<reference evidence="2 3" key="1">
    <citation type="submission" date="2015-10" db="EMBL/GenBank/DDBJ databases">
        <title>Full genome of DAOMC 229536 Phialocephala scopiformis, a fungal endophyte of spruce producing the potent anti-insectan compound rugulosin.</title>
        <authorList>
            <consortium name="DOE Joint Genome Institute"/>
            <person name="Walker A.K."/>
            <person name="Frasz S.L."/>
            <person name="Seifert K.A."/>
            <person name="Miller J.D."/>
            <person name="Mondo S.J."/>
            <person name="Labutti K."/>
            <person name="Lipzen A."/>
            <person name="Dockter R."/>
            <person name="Kennedy M."/>
            <person name="Grigoriev I.V."/>
            <person name="Spatafora J.W."/>
        </authorList>
    </citation>
    <scope>NUCLEOTIDE SEQUENCE [LARGE SCALE GENOMIC DNA]</scope>
    <source>
        <strain evidence="2 3">CBS 120377</strain>
    </source>
</reference>
<evidence type="ECO:0000313" key="3">
    <source>
        <dbReference type="Proteomes" id="UP000070700"/>
    </source>
</evidence>
<dbReference type="GeneID" id="28830746"/>
<dbReference type="AlphaFoldDB" id="A0A132B196"/>
<dbReference type="KEGG" id="psco:LY89DRAFT_744085"/>
<evidence type="ECO:0000256" key="1">
    <source>
        <dbReference type="SAM" id="MobiDB-lite"/>
    </source>
</evidence>
<sequence length="446" mass="49388">MSRVLVLVQSRVLIFPPSAISLQPSLYSQQQAEIFLNTSNYFHAFKIATFAFKPYTYVLTAPRSKSRKPASKPVSIFDKLQRMKLSSAELNTPQSAAANNYGSDKLGIRDLIVLLGDSDSSAFKAEVDDSSLCAESAAAIEDLLNSPETTIAPAPPNSDMWHDIDDLLETAEHLQRSKPQPSTSNSIRPHTSSSSRASSGPLHDYTSVAGHQSSLCNRALPENQPIYENHLCISKSLANEHELEVLSSILYIDRVNEEKKQQQELKQKKDEAHGEDDGLQQDVNDVAATKKVDNTHLSDKGGSPRPAKRQKLLLSHDPLPKLSHNKAKDRSDSDSDDELNDNKAGLKEDSKEPCPMKRKQSSSFHNGPIQKGRKYYLQQRSSQQHRPYSKPHRRSPTLRTPFNQASRVTAVSSAEGRLPSLQNLSDGLSTTPALISALFFGNARHF</sequence>
<feature type="region of interest" description="Disordered" evidence="1">
    <location>
        <begin position="315"/>
        <end position="404"/>
    </location>
</feature>
<name>A0A132B196_MOLSC</name>
<dbReference type="RefSeq" id="XP_018060505.1">
    <property type="nucleotide sequence ID" value="XM_018221020.1"/>
</dbReference>
<feature type="compositionally biased region" description="Basic residues" evidence="1">
    <location>
        <begin position="387"/>
        <end position="396"/>
    </location>
</feature>